<evidence type="ECO:0000256" key="1">
    <source>
        <dbReference type="SAM" id="Phobius"/>
    </source>
</evidence>
<gene>
    <name evidence="2" type="ORF">O4213_25345</name>
</gene>
<proteinExistence type="predicted"/>
<comment type="caution">
    <text evidence="2">The sequence shown here is derived from an EMBL/GenBank/DDBJ whole genome shotgun (WGS) entry which is preliminary data.</text>
</comment>
<keyword evidence="1" id="KW-1133">Transmembrane helix</keyword>
<feature type="transmembrane region" description="Helical" evidence="1">
    <location>
        <begin position="7"/>
        <end position="28"/>
    </location>
</feature>
<dbReference type="Proteomes" id="UP001067235">
    <property type="component" value="Unassembled WGS sequence"/>
</dbReference>
<keyword evidence="1" id="KW-0812">Transmembrane</keyword>
<sequence>MTARRMWCWYLANLVVVVACVVALIAAWQLHRGDEELATNRSEVSELAGPAVAQLFSVEPGETEPQRRRALAVVTDDFAREYGQLFDGATAPAQAVTVTWRPVHIAIASVAADHVDTVVSATVTEQRPGAENLDYTKVLDVRFERSGGDWKIARADEVL</sequence>
<keyword evidence="3" id="KW-1185">Reference proteome</keyword>
<dbReference type="RefSeq" id="WP_301574009.1">
    <property type="nucleotide sequence ID" value="NZ_JAPWIE010000009.1"/>
</dbReference>
<organism evidence="2 3">
    <name type="scientific">Gordonia rubripertincta</name>
    <name type="common">Rhodococcus corallinus</name>
    <dbReference type="NCBI Taxonomy" id="36822"/>
    <lineage>
        <taxon>Bacteria</taxon>
        <taxon>Bacillati</taxon>
        <taxon>Actinomycetota</taxon>
        <taxon>Actinomycetes</taxon>
        <taxon>Mycobacteriales</taxon>
        <taxon>Gordoniaceae</taxon>
        <taxon>Gordonia</taxon>
    </lineage>
</organism>
<keyword evidence="1" id="KW-0472">Membrane</keyword>
<name>A0ABT4N228_GORRU</name>
<evidence type="ECO:0000313" key="3">
    <source>
        <dbReference type="Proteomes" id="UP001067235"/>
    </source>
</evidence>
<protein>
    <recommendedName>
        <fullName evidence="4">Mce-associated membrane protein</fullName>
    </recommendedName>
</protein>
<dbReference type="EMBL" id="JAPWIE010000009">
    <property type="protein sequence ID" value="MCZ4553335.1"/>
    <property type="molecule type" value="Genomic_DNA"/>
</dbReference>
<accession>A0ABT4N228</accession>
<evidence type="ECO:0008006" key="4">
    <source>
        <dbReference type="Google" id="ProtNLM"/>
    </source>
</evidence>
<reference evidence="2" key="1">
    <citation type="submission" date="2022-12" db="EMBL/GenBank/DDBJ databases">
        <authorList>
            <person name="Krivoruchko A.V."/>
            <person name="Elkin A."/>
        </authorList>
    </citation>
    <scope>NUCLEOTIDE SEQUENCE</scope>
    <source>
        <strain evidence="2">IEGM 1388</strain>
    </source>
</reference>
<dbReference type="PROSITE" id="PS51257">
    <property type="entry name" value="PROKAR_LIPOPROTEIN"/>
    <property type="match status" value="1"/>
</dbReference>
<evidence type="ECO:0000313" key="2">
    <source>
        <dbReference type="EMBL" id="MCZ4553335.1"/>
    </source>
</evidence>